<dbReference type="Proteomes" id="UP001055153">
    <property type="component" value="Unassembled WGS sequence"/>
</dbReference>
<accession>A0ABQ4SN16</accession>
<name>A0ABQ4SN16_9HYPH</name>
<reference evidence="1" key="2">
    <citation type="submission" date="2021-08" db="EMBL/GenBank/DDBJ databases">
        <authorList>
            <person name="Tani A."/>
            <person name="Ola A."/>
            <person name="Ogura Y."/>
            <person name="Katsura K."/>
            <person name="Hayashi T."/>
        </authorList>
    </citation>
    <scope>NUCLEOTIDE SEQUENCE</scope>
    <source>
        <strain evidence="1">DSM 17168</strain>
    </source>
</reference>
<evidence type="ECO:0000313" key="2">
    <source>
        <dbReference type="Proteomes" id="UP001055153"/>
    </source>
</evidence>
<gene>
    <name evidence="1" type="ORF">GMJLKIPL_6501</name>
</gene>
<evidence type="ECO:0000313" key="1">
    <source>
        <dbReference type="EMBL" id="GJE04537.1"/>
    </source>
</evidence>
<comment type="caution">
    <text evidence="1">The sequence shown here is derived from an EMBL/GenBank/DDBJ whole genome shotgun (WGS) entry which is preliminary data.</text>
</comment>
<sequence length="73" mass="8178">MAWLVSDRQTRVERASLTRYVDLRRHRTSPECGGGGKLSSNQSGLSARCRCLPQNQSLVPLRWKVAGFSHTAH</sequence>
<protein>
    <submittedName>
        <fullName evidence="1">Uncharacterized protein</fullName>
    </submittedName>
</protein>
<reference evidence="1" key="1">
    <citation type="journal article" date="2021" name="Front. Microbiol.">
        <title>Comprehensive Comparative Genomics and Phenotyping of Methylobacterium Species.</title>
        <authorList>
            <person name="Alessa O."/>
            <person name="Ogura Y."/>
            <person name="Fujitani Y."/>
            <person name="Takami H."/>
            <person name="Hayashi T."/>
            <person name="Sahin N."/>
            <person name="Tani A."/>
        </authorList>
    </citation>
    <scope>NUCLEOTIDE SEQUENCE</scope>
    <source>
        <strain evidence="1">DSM 17168</strain>
    </source>
</reference>
<keyword evidence="2" id="KW-1185">Reference proteome</keyword>
<proteinExistence type="predicted"/>
<organism evidence="1 2">
    <name type="scientific">Methylobacterium isbiliense</name>
    <dbReference type="NCBI Taxonomy" id="315478"/>
    <lineage>
        <taxon>Bacteria</taxon>
        <taxon>Pseudomonadati</taxon>
        <taxon>Pseudomonadota</taxon>
        <taxon>Alphaproteobacteria</taxon>
        <taxon>Hyphomicrobiales</taxon>
        <taxon>Methylobacteriaceae</taxon>
        <taxon>Methylobacterium</taxon>
    </lineage>
</organism>
<dbReference type="EMBL" id="BPQQ01000131">
    <property type="protein sequence ID" value="GJE04537.1"/>
    <property type="molecule type" value="Genomic_DNA"/>
</dbReference>